<feature type="transmembrane region" description="Helical" evidence="5">
    <location>
        <begin position="254"/>
        <end position="272"/>
    </location>
</feature>
<accession>A0A8J3JJ62</accession>
<evidence type="ECO:0008006" key="8">
    <source>
        <dbReference type="Google" id="ProtNLM"/>
    </source>
</evidence>
<feature type="transmembrane region" description="Helical" evidence="5">
    <location>
        <begin position="101"/>
        <end position="122"/>
    </location>
</feature>
<gene>
    <name evidence="6" type="ORF">Aru02nite_68520</name>
</gene>
<evidence type="ECO:0000256" key="1">
    <source>
        <dbReference type="ARBA" id="ARBA00004141"/>
    </source>
</evidence>
<protein>
    <recommendedName>
        <fullName evidence="8">4-hydroxybenzoate polyprenyltransferase</fullName>
    </recommendedName>
</protein>
<dbReference type="InterPro" id="IPR000537">
    <property type="entry name" value="UbiA_prenyltransferase"/>
</dbReference>
<feature type="transmembrane region" description="Helical" evidence="5">
    <location>
        <begin position="134"/>
        <end position="151"/>
    </location>
</feature>
<dbReference type="GO" id="GO:0016020">
    <property type="term" value="C:membrane"/>
    <property type="evidence" value="ECO:0007669"/>
    <property type="project" value="UniProtKB-SubCell"/>
</dbReference>
<feature type="transmembrane region" description="Helical" evidence="5">
    <location>
        <begin position="223"/>
        <end position="242"/>
    </location>
</feature>
<keyword evidence="2 5" id="KW-0812">Transmembrane</keyword>
<evidence type="ECO:0000313" key="6">
    <source>
        <dbReference type="EMBL" id="GID15963.1"/>
    </source>
</evidence>
<dbReference type="GO" id="GO:0016765">
    <property type="term" value="F:transferase activity, transferring alkyl or aryl (other than methyl) groups"/>
    <property type="evidence" value="ECO:0007669"/>
    <property type="project" value="InterPro"/>
</dbReference>
<keyword evidence="3 5" id="KW-1133">Transmembrane helix</keyword>
<dbReference type="Pfam" id="PF01040">
    <property type="entry name" value="UbiA"/>
    <property type="match status" value="1"/>
</dbReference>
<dbReference type="Gene3D" id="1.10.357.140">
    <property type="entry name" value="UbiA prenyltransferase"/>
    <property type="match status" value="1"/>
</dbReference>
<reference evidence="6" key="1">
    <citation type="submission" date="2021-01" db="EMBL/GenBank/DDBJ databases">
        <title>Whole genome shotgun sequence of Actinocatenispora rupis NBRC 107355.</title>
        <authorList>
            <person name="Komaki H."/>
            <person name="Tamura T."/>
        </authorList>
    </citation>
    <scope>NUCLEOTIDE SEQUENCE</scope>
    <source>
        <strain evidence="6">NBRC 107355</strain>
    </source>
</reference>
<evidence type="ECO:0000256" key="5">
    <source>
        <dbReference type="SAM" id="Phobius"/>
    </source>
</evidence>
<evidence type="ECO:0000256" key="2">
    <source>
        <dbReference type="ARBA" id="ARBA00022692"/>
    </source>
</evidence>
<dbReference type="RefSeq" id="WP_239077124.1">
    <property type="nucleotide sequence ID" value="NZ_BAAAZM010000001.1"/>
</dbReference>
<name>A0A8J3JJ62_9ACTN</name>
<keyword evidence="4 5" id="KW-0472">Membrane</keyword>
<dbReference type="Proteomes" id="UP000612808">
    <property type="component" value="Unassembled WGS sequence"/>
</dbReference>
<sequence>MGRLTRTGYALARGCHPEPTVAVTAVATVLAGAVGRGGAGTAAVAAAVLAGQLSIGWSNDWLDAARDTAAGRTDKPTATGDVAPAVLGRAAVVAAACCVPLSLLSGWLAGTVHLVAVASGWLYNRPLKGTPLSVMPYLVSFALLPAFVVLGVPAVPPWWLCAAGAALGGGAHFFNTLPDLAADRATGVRGLPHRLGAGPSWLVGALLLLTASGLLAYGTRDAWGLAGFAVAAVALAVGAAYGRRPGSRATFRTVLVVALVDVALLVLAGARLT</sequence>
<comment type="subcellular location">
    <subcellularLocation>
        <location evidence="1">Membrane</location>
        <topology evidence="1">Multi-pass membrane protein</topology>
    </subcellularLocation>
</comment>
<dbReference type="InterPro" id="IPR044878">
    <property type="entry name" value="UbiA_sf"/>
</dbReference>
<evidence type="ECO:0000256" key="4">
    <source>
        <dbReference type="ARBA" id="ARBA00023136"/>
    </source>
</evidence>
<comment type="caution">
    <text evidence="6">The sequence shown here is derived from an EMBL/GenBank/DDBJ whole genome shotgun (WGS) entry which is preliminary data.</text>
</comment>
<keyword evidence="7" id="KW-1185">Reference proteome</keyword>
<evidence type="ECO:0000313" key="7">
    <source>
        <dbReference type="Proteomes" id="UP000612808"/>
    </source>
</evidence>
<proteinExistence type="predicted"/>
<organism evidence="6 7">
    <name type="scientific">Actinocatenispora rupis</name>
    <dbReference type="NCBI Taxonomy" id="519421"/>
    <lineage>
        <taxon>Bacteria</taxon>
        <taxon>Bacillati</taxon>
        <taxon>Actinomycetota</taxon>
        <taxon>Actinomycetes</taxon>
        <taxon>Micromonosporales</taxon>
        <taxon>Micromonosporaceae</taxon>
        <taxon>Actinocatenispora</taxon>
    </lineage>
</organism>
<dbReference type="EMBL" id="BOMB01000050">
    <property type="protein sequence ID" value="GID15963.1"/>
    <property type="molecule type" value="Genomic_DNA"/>
</dbReference>
<dbReference type="AlphaFoldDB" id="A0A8J3JJ62"/>
<feature type="transmembrane region" description="Helical" evidence="5">
    <location>
        <begin position="195"/>
        <end position="217"/>
    </location>
</feature>
<evidence type="ECO:0000256" key="3">
    <source>
        <dbReference type="ARBA" id="ARBA00022989"/>
    </source>
</evidence>